<feature type="domain" description="Protein kinase" evidence="10">
    <location>
        <begin position="271"/>
        <end position="552"/>
    </location>
</feature>
<feature type="binding site" evidence="8">
    <location>
        <position position="303"/>
    </location>
    <ligand>
        <name>ATP</name>
        <dbReference type="ChEBI" id="CHEBI:30616"/>
    </ligand>
</feature>
<dbReference type="PROSITE" id="PS50011">
    <property type="entry name" value="PROTEIN_KINASE_DOM"/>
    <property type="match status" value="1"/>
</dbReference>
<comment type="catalytic activity">
    <reaction evidence="7">
        <text>L-tyrosyl-[protein] + ATP = O-phospho-L-tyrosyl-[protein] + ADP + H(+)</text>
        <dbReference type="Rhea" id="RHEA:10596"/>
        <dbReference type="Rhea" id="RHEA-COMP:10136"/>
        <dbReference type="Rhea" id="RHEA-COMP:20101"/>
        <dbReference type="ChEBI" id="CHEBI:15378"/>
        <dbReference type="ChEBI" id="CHEBI:30616"/>
        <dbReference type="ChEBI" id="CHEBI:46858"/>
        <dbReference type="ChEBI" id="CHEBI:61978"/>
        <dbReference type="ChEBI" id="CHEBI:456216"/>
        <dbReference type="EC" id="2.7.10.1"/>
    </reaction>
</comment>
<dbReference type="AlphaFoldDB" id="A0A026WSV1"/>
<dbReference type="PANTHER" id="PTHR24416">
    <property type="entry name" value="TYROSINE-PROTEIN KINASE RECEPTOR"/>
    <property type="match status" value="1"/>
</dbReference>
<dbReference type="InterPro" id="IPR017441">
    <property type="entry name" value="Protein_kinase_ATP_BS"/>
</dbReference>
<dbReference type="EMBL" id="KK107131">
    <property type="protein sequence ID" value="EZA58164.1"/>
    <property type="molecule type" value="Genomic_DNA"/>
</dbReference>
<proteinExistence type="predicted"/>
<dbReference type="PANTHER" id="PTHR24416:SF600">
    <property type="entry name" value="PDGF- AND VEGF-RECEPTOR RELATED, ISOFORM J"/>
    <property type="match status" value="1"/>
</dbReference>
<dbReference type="InterPro" id="IPR008266">
    <property type="entry name" value="Tyr_kinase_AS"/>
</dbReference>
<evidence type="ECO:0000256" key="8">
    <source>
        <dbReference type="PROSITE-ProRule" id="PRU10141"/>
    </source>
</evidence>
<dbReference type="Pfam" id="PF07714">
    <property type="entry name" value="PK_Tyr_Ser-Thr"/>
    <property type="match status" value="1"/>
</dbReference>
<evidence type="ECO:0000256" key="2">
    <source>
        <dbReference type="ARBA" id="ARBA00022679"/>
    </source>
</evidence>
<dbReference type="Proteomes" id="UP000053097">
    <property type="component" value="Unassembled WGS sequence"/>
</dbReference>
<evidence type="ECO:0000313" key="11">
    <source>
        <dbReference type="EMBL" id="EZA58164.1"/>
    </source>
</evidence>
<keyword evidence="11" id="KW-0675">Receptor</keyword>
<dbReference type="FunFam" id="1.10.510.10:FF:000554">
    <property type="entry name" value="Predicted protein"/>
    <property type="match status" value="1"/>
</dbReference>
<dbReference type="Gene3D" id="3.30.200.20">
    <property type="entry name" value="Phosphorylase Kinase, domain 1"/>
    <property type="match status" value="1"/>
</dbReference>
<dbReference type="GO" id="GO:0005886">
    <property type="term" value="C:plasma membrane"/>
    <property type="evidence" value="ECO:0007669"/>
    <property type="project" value="TreeGrafter"/>
</dbReference>
<evidence type="ECO:0000313" key="12">
    <source>
        <dbReference type="Proteomes" id="UP000053097"/>
    </source>
</evidence>
<dbReference type="SMART" id="SM00219">
    <property type="entry name" value="TyrKc"/>
    <property type="match status" value="1"/>
</dbReference>
<evidence type="ECO:0000256" key="4">
    <source>
        <dbReference type="ARBA" id="ARBA00022777"/>
    </source>
</evidence>
<dbReference type="GO" id="GO:0007169">
    <property type="term" value="P:cell surface receptor protein tyrosine kinase signaling pathway"/>
    <property type="evidence" value="ECO:0007669"/>
    <property type="project" value="TreeGrafter"/>
</dbReference>
<keyword evidence="4" id="KW-0418">Kinase</keyword>
<dbReference type="GO" id="GO:0005524">
    <property type="term" value="F:ATP binding"/>
    <property type="evidence" value="ECO:0007669"/>
    <property type="project" value="UniProtKB-UniRule"/>
</dbReference>
<dbReference type="PROSITE" id="PS00107">
    <property type="entry name" value="PROTEIN_KINASE_ATP"/>
    <property type="match status" value="1"/>
</dbReference>
<accession>A0A026WSV1</accession>
<dbReference type="CDD" id="cd00192">
    <property type="entry name" value="PTKc"/>
    <property type="match status" value="1"/>
</dbReference>
<dbReference type="InterPro" id="IPR050122">
    <property type="entry name" value="RTK"/>
</dbReference>
<dbReference type="SUPFAM" id="SSF56112">
    <property type="entry name" value="Protein kinase-like (PK-like)"/>
    <property type="match status" value="1"/>
</dbReference>
<reference evidence="11 12" key="1">
    <citation type="journal article" date="2014" name="Curr. Biol.">
        <title>The genome of the clonal raider ant Cerapachys biroi.</title>
        <authorList>
            <person name="Oxley P.R."/>
            <person name="Ji L."/>
            <person name="Fetter-Pruneda I."/>
            <person name="McKenzie S.K."/>
            <person name="Li C."/>
            <person name="Hu H."/>
            <person name="Zhang G."/>
            <person name="Kronauer D.J."/>
        </authorList>
    </citation>
    <scope>NUCLEOTIDE SEQUENCE [LARGE SCALE GENOMIC DNA]</scope>
</reference>
<comment type="subcellular location">
    <subcellularLocation>
        <location evidence="1">Membrane</location>
        <topology evidence="1">Single-pass membrane protein</topology>
    </subcellularLocation>
</comment>
<keyword evidence="6" id="KW-0829">Tyrosine-protein kinase</keyword>
<keyword evidence="3 8" id="KW-0547">Nucleotide-binding</keyword>
<dbReference type="InterPro" id="IPR011009">
    <property type="entry name" value="Kinase-like_dom_sf"/>
</dbReference>
<evidence type="ECO:0000256" key="1">
    <source>
        <dbReference type="ARBA" id="ARBA00004167"/>
    </source>
</evidence>
<feature type="chain" id="PRO_5001546072" evidence="9">
    <location>
        <begin position="25"/>
        <end position="572"/>
    </location>
</feature>
<evidence type="ECO:0000256" key="6">
    <source>
        <dbReference type="ARBA" id="ARBA00023137"/>
    </source>
</evidence>
<dbReference type="InterPro" id="IPR020635">
    <property type="entry name" value="Tyr_kinase_cat_dom"/>
</dbReference>
<sequence>MSTQCKLILVYGIVIALFLSNTCATNAKIATARFPGIVENITVRALEGGNYLENEDAHTLKSLKLNVSWVPPNGGKRPSSYSILITSVPKETDVHGTGCAENSVLYTAPNKSPFSVLVPQNELSNDMPEVSIRPNCTYKIQVYANPRARPVGKPLEVIYTVPECVGRACSCAAATAALPVPKWLLLVGAALCVIIGFTVVTIHNKNVHQLIWPSRSVRRQTMPQFAPYKSRWSELIFRKSSILYVEQRPEDLARCKVSDDSDEFEVPYKCINLLYKLGEGQFGIVYLGSLCLNNNKSGLVAVKMSQCSDASNEPKARRQLLEEIKIMKTAGSHRHLVGLIGCCTSPDNPICILLEYMEGGDLLAYLHSRRGIESSDASLSKENDLHGAIEKQQFMKFALDIAKGMEHLEGKRITHRDLAARNILLTSDLTLKISDFGLSRNGIYVINNTASKVRQLPIRWMSPEAIRDHAFSSKSDVWSFGIVLWEIGTLGSFPYASIQDDELMHYLIQDKCRLTCPNTISPDVYKIMCSCWNTAAQSRPSFAQLVLDLRTLKEPLHSKHETSNPCYTLLSH</sequence>
<evidence type="ECO:0000256" key="9">
    <source>
        <dbReference type="SAM" id="SignalP"/>
    </source>
</evidence>
<dbReference type="GO" id="GO:0004714">
    <property type="term" value="F:transmembrane receptor protein tyrosine kinase activity"/>
    <property type="evidence" value="ECO:0007669"/>
    <property type="project" value="UniProtKB-EC"/>
</dbReference>
<dbReference type="STRING" id="2015173.A0A026WSV1"/>
<protein>
    <submittedName>
        <fullName evidence="11">Fibroblast growth factor receptor</fullName>
    </submittedName>
</protein>
<dbReference type="InterPro" id="IPR000719">
    <property type="entry name" value="Prot_kinase_dom"/>
</dbReference>
<keyword evidence="12" id="KW-1185">Reference proteome</keyword>
<keyword evidence="5 8" id="KW-0067">ATP-binding</keyword>
<dbReference type="PRINTS" id="PR00109">
    <property type="entry name" value="TYRKINASE"/>
</dbReference>
<dbReference type="Gene3D" id="1.10.510.10">
    <property type="entry name" value="Transferase(Phosphotransferase) domain 1"/>
    <property type="match status" value="1"/>
</dbReference>
<evidence type="ECO:0000256" key="3">
    <source>
        <dbReference type="ARBA" id="ARBA00022741"/>
    </source>
</evidence>
<dbReference type="OMA" id="KIQVYAN"/>
<keyword evidence="9" id="KW-0732">Signal</keyword>
<organism evidence="11 12">
    <name type="scientific">Ooceraea biroi</name>
    <name type="common">Clonal raider ant</name>
    <name type="synonym">Cerapachys biroi</name>
    <dbReference type="NCBI Taxonomy" id="2015173"/>
    <lineage>
        <taxon>Eukaryota</taxon>
        <taxon>Metazoa</taxon>
        <taxon>Ecdysozoa</taxon>
        <taxon>Arthropoda</taxon>
        <taxon>Hexapoda</taxon>
        <taxon>Insecta</taxon>
        <taxon>Pterygota</taxon>
        <taxon>Neoptera</taxon>
        <taxon>Endopterygota</taxon>
        <taxon>Hymenoptera</taxon>
        <taxon>Apocrita</taxon>
        <taxon>Aculeata</taxon>
        <taxon>Formicoidea</taxon>
        <taxon>Formicidae</taxon>
        <taxon>Dorylinae</taxon>
        <taxon>Ooceraea</taxon>
    </lineage>
</organism>
<feature type="signal peptide" evidence="9">
    <location>
        <begin position="1"/>
        <end position="24"/>
    </location>
</feature>
<evidence type="ECO:0000256" key="5">
    <source>
        <dbReference type="ARBA" id="ARBA00022840"/>
    </source>
</evidence>
<dbReference type="GO" id="GO:0043235">
    <property type="term" value="C:receptor complex"/>
    <property type="evidence" value="ECO:0007669"/>
    <property type="project" value="TreeGrafter"/>
</dbReference>
<dbReference type="PROSITE" id="PS00109">
    <property type="entry name" value="PROTEIN_KINASE_TYR"/>
    <property type="match status" value="1"/>
</dbReference>
<dbReference type="InterPro" id="IPR001245">
    <property type="entry name" value="Ser-Thr/Tyr_kinase_cat_dom"/>
</dbReference>
<dbReference type="OrthoDB" id="3256376at2759"/>
<gene>
    <name evidence="11" type="ORF">X777_01528</name>
</gene>
<name>A0A026WSV1_OOCBI</name>
<evidence type="ECO:0000259" key="10">
    <source>
        <dbReference type="PROSITE" id="PS50011"/>
    </source>
</evidence>
<evidence type="ECO:0000256" key="7">
    <source>
        <dbReference type="ARBA" id="ARBA00051243"/>
    </source>
</evidence>
<keyword evidence="2" id="KW-0808">Transferase</keyword>